<name>A0A4R9B5M4_9MICO</name>
<comment type="caution">
    <text evidence="2">The sequence shown here is derived from an EMBL/GenBank/DDBJ whole genome shotgun (WGS) entry which is preliminary data.</text>
</comment>
<evidence type="ECO:0000313" key="3">
    <source>
        <dbReference type="Proteomes" id="UP000298313"/>
    </source>
</evidence>
<keyword evidence="1" id="KW-1133">Transmembrane helix</keyword>
<feature type="transmembrane region" description="Helical" evidence="1">
    <location>
        <begin position="127"/>
        <end position="147"/>
    </location>
</feature>
<evidence type="ECO:0000256" key="1">
    <source>
        <dbReference type="SAM" id="Phobius"/>
    </source>
</evidence>
<gene>
    <name evidence="2" type="ORF">E3T48_10735</name>
</gene>
<dbReference type="OrthoDB" id="9892493at2"/>
<protein>
    <submittedName>
        <fullName evidence="2">Uncharacterized protein</fullName>
    </submittedName>
</protein>
<feature type="transmembrane region" description="Helical" evidence="1">
    <location>
        <begin position="36"/>
        <end position="62"/>
    </location>
</feature>
<dbReference type="AlphaFoldDB" id="A0A4R9B5M4"/>
<feature type="transmembrane region" description="Helical" evidence="1">
    <location>
        <begin position="68"/>
        <end position="90"/>
    </location>
</feature>
<dbReference type="RefSeq" id="WP_134524052.1">
    <property type="nucleotide sequence ID" value="NZ_SOHH01000073.1"/>
</dbReference>
<keyword evidence="1" id="KW-0472">Membrane</keyword>
<keyword evidence="1" id="KW-0812">Transmembrane</keyword>
<keyword evidence="3" id="KW-1185">Reference proteome</keyword>
<feature type="transmembrane region" description="Helical" evidence="1">
    <location>
        <begin position="102"/>
        <end position="121"/>
    </location>
</feature>
<organism evidence="2 3">
    <name type="scientific">Cryobacterium fucosi</name>
    <dbReference type="NCBI Taxonomy" id="1259157"/>
    <lineage>
        <taxon>Bacteria</taxon>
        <taxon>Bacillati</taxon>
        <taxon>Actinomycetota</taxon>
        <taxon>Actinomycetes</taxon>
        <taxon>Micrococcales</taxon>
        <taxon>Microbacteriaceae</taxon>
        <taxon>Cryobacterium</taxon>
    </lineage>
</organism>
<reference evidence="2 3" key="1">
    <citation type="submission" date="2019-03" db="EMBL/GenBank/DDBJ databases">
        <title>Genomics of glacier-inhabiting Cryobacterium strains.</title>
        <authorList>
            <person name="Liu Q."/>
            <person name="Xin Y.-H."/>
        </authorList>
    </citation>
    <scope>NUCLEOTIDE SEQUENCE [LARGE SCALE GENOMIC DNA]</scope>
    <source>
        <strain evidence="2 3">Hh4</strain>
    </source>
</reference>
<dbReference type="EMBL" id="SOHH01000073">
    <property type="protein sequence ID" value="TFD76043.1"/>
    <property type="molecule type" value="Genomic_DNA"/>
</dbReference>
<sequence>MESKDDMFNGQGFMKPLRTPRLDVPSKRKSQRPLPLWLGASALLGAGAFNLVTFVTGVVILLSDYEESTTVVLLVALSLSAIFLVVLPFWTGIAALQRSATASGWAILYFVAQFLVAFQSIDPAQFFISAVALAAAILLWIPATRAYSRGS</sequence>
<evidence type="ECO:0000313" key="2">
    <source>
        <dbReference type="EMBL" id="TFD76043.1"/>
    </source>
</evidence>
<proteinExistence type="predicted"/>
<dbReference type="Proteomes" id="UP000298313">
    <property type="component" value="Unassembled WGS sequence"/>
</dbReference>
<accession>A0A4R9B5M4</accession>